<dbReference type="Gene3D" id="1.10.630.10">
    <property type="entry name" value="Cytochrome P450"/>
    <property type="match status" value="1"/>
</dbReference>
<dbReference type="Proteomes" id="UP000008021">
    <property type="component" value="Chromosome 11"/>
</dbReference>
<dbReference type="GO" id="GO:0016705">
    <property type="term" value="F:oxidoreductase activity, acting on paired donors, with incorporation or reduction of molecular oxygen"/>
    <property type="evidence" value="ECO:0007669"/>
    <property type="project" value="InterPro"/>
</dbReference>
<evidence type="ECO:0000256" key="5">
    <source>
        <dbReference type="ARBA" id="ARBA00023004"/>
    </source>
</evidence>
<evidence type="ECO:0000256" key="1">
    <source>
        <dbReference type="ARBA" id="ARBA00010617"/>
    </source>
</evidence>
<keyword evidence="2" id="KW-0812">Transmembrane</keyword>
<dbReference type="Gramene" id="OMERI11G10900.1">
    <property type="protein sequence ID" value="OMERI11G10900.1"/>
    <property type="gene ID" value="OMERI11G10900"/>
</dbReference>
<dbReference type="eggNOG" id="KOG0156">
    <property type="taxonomic scope" value="Eukaryota"/>
</dbReference>
<dbReference type="Pfam" id="PF00067">
    <property type="entry name" value="p450"/>
    <property type="match status" value="1"/>
</dbReference>
<keyword evidence="4" id="KW-1133">Transmembrane helix</keyword>
<dbReference type="EnsemblPlants" id="OMERI11G10900.1">
    <property type="protein sequence ID" value="OMERI11G10900.1"/>
    <property type="gene ID" value="OMERI11G10900"/>
</dbReference>
<dbReference type="InterPro" id="IPR036396">
    <property type="entry name" value="Cyt_P450_sf"/>
</dbReference>
<keyword evidence="7" id="KW-1185">Reference proteome</keyword>
<name>A0A0E0F5L3_9ORYZ</name>
<evidence type="ECO:0000256" key="2">
    <source>
        <dbReference type="ARBA" id="ARBA00022692"/>
    </source>
</evidence>
<keyword evidence="3" id="KW-0479">Metal-binding</keyword>
<protein>
    <recommendedName>
        <fullName evidence="8">Cytochrome P450</fullName>
    </recommendedName>
</protein>
<reference evidence="6" key="2">
    <citation type="submission" date="2018-05" db="EMBL/GenBank/DDBJ databases">
        <title>OmerRS3 (Oryza meridionalis Reference Sequence Version 3).</title>
        <authorList>
            <person name="Zhang J."/>
            <person name="Kudrna D."/>
            <person name="Lee S."/>
            <person name="Talag J."/>
            <person name="Welchert J."/>
            <person name="Wing R.A."/>
        </authorList>
    </citation>
    <scope>NUCLEOTIDE SEQUENCE [LARGE SCALE GENOMIC DNA]</scope>
    <source>
        <strain evidence="6">cv. OR44</strain>
    </source>
</reference>
<dbReference type="HOGENOM" id="CLU_001570_4_1_1"/>
<keyword evidence="4" id="KW-0472">Membrane</keyword>
<dbReference type="InterPro" id="IPR002401">
    <property type="entry name" value="Cyt_P450_E_grp-I"/>
</dbReference>
<dbReference type="GO" id="GO:0004497">
    <property type="term" value="F:monooxygenase activity"/>
    <property type="evidence" value="ECO:0007669"/>
    <property type="project" value="InterPro"/>
</dbReference>
<dbReference type="AlphaFoldDB" id="A0A0E0F5L3"/>
<dbReference type="InterPro" id="IPR001128">
    <property type="entry name" value="Cyt_P450"/>
</dbReference>
<sequence>MRHYSKCLYNTVKTFYKCLKMSLQGIFVVVLLLLLHYALATFTASRARKNNKDRLPPSPLALLVIGHLLHLVGSLPRTSPSAASPHGTGPTCSSGLAPCRCSSRRRRVPAAEAILRTHDHVFASRPRTVLLADVVFYRSRDIRFAPYGDHWRQARKLVTTHLLSAKKVQSLRLAREEEVSLVMTKISKAATASAVVDIGQILRSFTNDMICRTVSGKCPRDDRQKRIFQELANETSLLLGGFDIEEYFPVLARVRLVGKMMCVKAERLKKRWDELLEELINDHENDDHSCNLISDQNDEDFVIILLSVRQEYGFTREHVKAILQDVFFGGIDTSALVLEFTIAELMQRPRMLKKLQDEVRACIPKGQKIVSEVDINNMAYLRAVIKEGIRLHPVAPALAPHISMDDCNIDGYMIPSGTRVLVNVWAIGRDPRFWEDAEEFVPERFIDSMSSAAANVNFRENDYQYFAIWFWAEDVPWDEVWHRCC</sequence>
<accession>A0A0E0F5L3</accession>
<reference evidence="6" key="1">
    <citation type="submission" date="2015-04" db="UniProtKB">
        <authorList>
            <consortium name="EnsemblPlants"/>
        </authorList>
    </citation>
    <scope>IDENTIFICATION</scope>
</reference>
<dbReference type="GO" id="GO:0005506">
    <property type="term" value="F:iron ion binding"/>
    <property type="evidence" value="ECO:0007669"/>
    <property type="project" value="InterPro"/>
</dbReference>
<evidence type="ECO:0000256" key="3">
    <source>
        <dbReference type="ARBA" id="ARBA00022723"/>
    </source>
</evidence>
<evidence type="ECO:0000313" key="6">
    <source>
        <dbReference type="EnsemblPlants" id="OMERI11G10900.1"/>
    </source>
</evidence>
<evidence type="ECO:0000313" key="7">
    <source>
        <dbReference type="Proteomes" id="UP000008021"/>
    </source>
</evidence>
<dbReference type="SUPFAM" id="SSF48264">
    <property type="entry name" value="Cytochrome P450"/>
    <property type="match status" value="1"/>
</dbReference>
<dbReference type="PRINTS" id="PR00463">
    <property type="entry name" value="EP450I"/>
</dbReference>
<keyword evidence="5" id="KW-0408">Iron</keyword>
<organism evidence="6">
    <name type="scientific">Oryza meridionalis</name>
    <dbReference type="NCBI Taxonomy" id="40149"/>
    <lineage>
        <taxon>Eukaryota</taxon>
        <taxon>Viridiplantae</taxon>
        <taxon>Streptophyta</taxon>
        <taxon>Embryophyta</taxon>
        <taxon>Tracheophyta</taxon>
        <taxon>Spermatophyta</taxon>
        <taxon>Magnoliopsida</taxon>
        <taxon>Liliopsida</taxon>
        <taxon>Poales</taxon>
        <taxon>Poaceae</taxon>
        <taxon>BOP clade</taxon>
        <taxon>Oryzoideae</taxon>
        <taxon>Oryzeae</taxon>
        <taxon>Oryzinae</taxon>
        <taxon>Oryza</taxon>
    </lineage>
</organism>
<dbReference type="PANTHER" id="PTHR47955">
    <property type="entry name" value="CYTOCHROME P450 FAMILY 71 PROTEIN"/>
    <property type="match status" value="1"/>
</dbReference>
<dbReference type="STRING" id="40149.A0A0E0F5L3"/>
<evidence type="ECO:0000256" key="4">
    <source>
        <dbReference type="ARBA" id="ARBA00022989"/>
    </source>
</evidence>
<dbReference type="PANTHER" id="PTHR47955:SF14">
    <property type="entry name" value="OS01G0543600 PROTEIN"/>
    <property type="match status" value="1"/>
</dbReference>
<evidence type="ECO:0008006" key="8">
    <source>
        <dbReference type="Google" id="ProtNLM"/>
    </source>
</evidence>
<proteinExistence type="inferred from homology"/>
<dbReference type="GO" id="GO:0020037">
    <property type="term" value="F:heme binding"/>
    <property type="evidence" value="ECO:0007669"/>
    <property type="project" value="InterPro"/>
</dbReference>
<comment type="similarity">
    <text evidence="1">Belongs to the cytochrome P450 family.</text>
</comment>